<accession>A0A838XNQ0</accession>
<evidence type="ECO:0000259" key="12">
    <source>
        <dbReference type="Pfam" id="PF02770"/>
    </source>
</evidence>
<evidence type="ECO:0000256" key="2">
    <source>
        <dbReference type="ARBA" id="ARBA00009347"/>
    </source>
</evidence>
<dbReference type="AlphaFoldDB" id="A0A838XNQ0"/>
<evidence type="ECO:0000313" key="16">
    <source>
        <dbReference type="Proteomes" id="UP000559404"/>
    </source>
</evidence>
<keyword evidence="4 10" id="KW-0274">FAD</keyword>
<evidence type="ECO:0000256" key="8">
    <source>
        <dbReference type="ARBA" id="ARBA00066694"/>
    </source>
</evidence>
<dbReference type="SUPFAM" id="SSF47203">
    <property type="entry name" value="Acyl-CoA dehydrogenase C-terminal domain-like"/>
    <property type="match status" value="1"/>
</dbReference>
<evidence type="ECO:0000256" key="7">
    <source>
        <dbReference type="ARBA" id="ARBA00058683"/>
    </source>
</evidence>
<dbReference type="PANTHER" id="PTHR42803">
    <property type="entry name" value="ACYL-COA DEHYDROGENASE"/>
    <property type="match status" value="1"/>
</dbReference>
<sequence length="588" mass="62332">MTFQAPIDDIMFNVLNLSQWPEVSALPRYDGIDHGDIRTALDAFGRFCSGVVAPLAQAGDVAGARLSEGRVVMPDGYGEAYRKFVETGWQSLSHPAEFGGMGMPRAAGAAATEIVNAADMSFGLCPLLTDGAIDALSVNGSPEQQALYLEKLISGRWTGTMNLTEPQAGSDLARIRTMATRREDGTYAVSGSKIFITYGEHDLSENIVHLVLARTPGAPVGARGLSLFVVPKFLPEPDGSPGARNAVACGSLEHKLGVRASPTAVLNYEEATGFLIGEENRGLEYMFVMMTSARFAVGIQGVAIAERAAQQAFAYARERVQGRPVDGSSADSVPIIEHPETRRTLMRMRATVEGCRALAIATAGWLDIAENGDETSRNDARAMAEFLVPLVKGYCTESAVDVASMAVQVHGGMGFIEETGVARLYRDARILPIYEGTTAIQANDLLGRKVQRDGGAAARCFAGMVVDTARALSMGDAQSQSVAAQLDLARAQFEASLNHLLAALGGDVNAAYAGSVPFLMLSGNLAAGWQLGRAMLAAKAALARDETPEFMANKCATASFYAHNILVQCAADRARITEGAPSLRDATL</sequence>
<dbReference type="RefSeq" id="WP_181758534.1">
    <property type="nucleotide sequence ID" value="NZ_BMCR01000001.1"/>
</dbReference>
<dbReference type="Proteomes" id="UP000559404">
    <property type="component" value="Unassembled WGS sequence"/>
</dbReference>
<comment type="similarity">
    <text evidence="2 10">Belongs to the acyl-CoA dehydrogenase family.</text>
</comment>
<dbReference type="Pfam" id="PF02770">
    <property type="entry name" value="Acyl-CoA_dh_M"/>
    <property type="match status" value="1"/>
</dbReference>
<proteinExistence type="inferred from homology"/>
<reference evidence="15 16" key="2">
    <citation type="submission" date="2020-08" db="EMBL/GenBank/DDBJ databases">
        <title>Stappia taiwanensis sp. nov., isolated from a coastal thermal spring.</title>
        <authorList>
            <person name="Kampfer P."/>
        </authorList>
    </citation>
    <scope>NUCLEOTIDE SEQUENCE [LARGE SCALE GENOMIC DNA]</scope>
    <source>
        <strain evidence="15 16">DSM 23284</strain>
    </source>
</reference>
<dbReference type="InterPro" id="IPR025878">
    <property type="entry name" value="Acyl-CoA_dh-like_C_dom"/>
</dbReference>
<comment type="cofactor">
    <cofactor evidence="1 10">
        <name>FAD</name>
        <dbReference type="ChEBI" id="CHEBI:57692"/>
    </cofactor>
</comment>
<dbReference type="Gene3D" id="2.40.110.10">
    <property type="entry name" value="Butyryl-CoA Dehydrogenase, subunit A, domain 2"/>
    <property type="match status" value="1"/>
</dbReference>
<dbReference type="EMBL" id="JACEON010000001">
    <property type="protein sequence ID" value="MBA4610358.1"/>
    <property type="molecule type" value="Genomic_DNA"/>
</dbReference>
<gene>
    <name evidence="15" type="ORF">H1W37_01735</name>
</gene>
<dbReference type="InterPro" id="IPR037069">
    <property type="entry name" value="AcylCoA_DH/ox_N_sf"/>
</dbReference>
<protein>
    <recommendedName>
        <fullName evidence="9">3-methylmercaptopropionyl-CoA dehydrogenase</fullName>
        <ecNumber evidence="8">1.3.99.41</ecNumber>
    </recommendedName>
</protein>
<evidence type="ECO:0000256" key="9">
    <source>
        <dbReference type="ARBA" id="ARBA00069043"/>
    </source>
</evidence>
<dbReference type="SUPFAM" id="SSF56645">
    <property type="entry name" value="Acyl-CoA dehydrogenase NM domain-like"/>
    <property type="match status" value="1"/>
</dbReference>
<dbReference type="InterPro" id="IPR009100">
    <property type="entry name" value="AcylCoA_DH/oxidase_NM_dom_sf"/>
</dbReference>
<keyword evidence="3 10" id="KW-0285">Flavoprotein</keyword>
<dbReference type="Gene3D" id="1.10.540.10">
    <property type="entry name" value="Acyl-CoA dehydrogenase/oxidase, N-terminal domain"/>
    <property type="match status" value="1"/>
</dbReference>
<evidence type="ECO:0000256" key="1">
    <source>
        <dbReference type="ARBA" id="ARBA00001974"/>
    </source>
</evidence>
<evidence type="ECO:0000256" key="3">
    <source>
        <dbReference type="ARBA" id="ARBA00022630"/>
    </source>
</evidence>
<dbReference type="FunFam" id="2.40.110.10:FF:000031">
    <property type="entry name" value="Acyl-CoA dehydrogenase, putative"/>
    <property type="match status" value="1"/>
</dbReference>
<comment type="caution">
    <text evidence="15">The sequence shown here is derived from an EMBL/GenBank/DDBJ whole genome shotgun (WGS) entry which is preliminary data.</text>
</comment>
<keyword evidence="16" id="KW-1185">Reference proteome</keyword>
<dbReference type="InterPro" id="IPR052166">
    <property type="entry name" value="Diverse_Acyl-CoA_DH"/>
</dbReference>
<dbReference type="InterPro" id="IPR006091">
    <property type="entry name" value="Acyl-CoA_Oxase/DH_mid-dom"/>
</dbReference>
<dbReference type="Pfam" id="PF12806">
    <property type="entry name" value="Acyl-CoA_dh_C"/>
    <property type="match status" value="1"/>
</dbReference>
<dbReference type="Pfam" id="PF00441">
    <property type="entry name" value="Acyl-CoA_dh_1"/>
    <property type="match status" value="1"/>
</dbReference>
<evidence type="ECO:0000259" key="14">
    <source>
        <dbReference type="Pfam" id="PF12806"/>
    </source>
</evidence>
<evidence type="ECO:0000259" key="13">
    <source>
        <dbReference type="Pfam" id="PF02771"/>
    </source>
</evidence>
<evidence type="ECO:0000256" key="5">
    <source>
        <dbReference type="ARBA" id="ARBA00023002"/>
    </source>
</evidence>
<name>A0A838XNQ0_9HYPH</name>
<reference evidence="15 16" key="1">
    <citation type="submission" date="2020-07" db="EMBL/GenBank/DDBJ databases">
        <authorList>
            <person name="Li M."/>
        </authorList>
    </citation>
    <scope>NUCLEOTIDE SEQUENCE [LARGE SCALE GENOMIC DNA]</scope>
    <source>
        <strain evidence="15 16">DSM 23284</strain>
    </source>
</reference>
<feature type="domain" description="Acetyl-CoA dehydrogenase-like C-terminal" evidence="14">
    <location>
        <begin position="465"/>
        <end position="585"/>
    </location>
</feature>
<dbReference type="GO" id="GO:0003995">
    <property type="term" value="F:acyl-CoA dehydrogenase activity"/>
    <property type="evidence" value="ECO:0007669"/>
    <property type="project" value="InterPro"/>
</dbReference>
<feature type="domain" description="Acyl-CoA oxidase/dehydrogenase middle" evidence="12">
    <location>
        <begin position="161"/>
        <end position="269"/>
    </location>
</feature>
<dbReference type="PANTHER" id="PTHR42803:SF1">
    <property type="entry name" value="BROAD-SPECIFICITY LINEAR ACYL-COA DEHYDROGENASE FADE5"/>
    <property type="match status" value="1"/>
</dbReference>
<dbReference type="GO" id="GO:0050660">
    <property type="term" value="F:flavin adenine dinucleotide binding"/>
    <property type="evidence" value="ECO:0007669"/>
    <property type="project" value="InterPro"/>
</dbReference>
<dbReference type="InterPro" id="IPR013786">
    <property type="entry name" value="AcylCoA_DH/ox_N"/>
</dbReference>
<dbReference type="Gene3D" id="1.20.140.10">
    <property type="entry name" value="Butyryl-CoA Dehydrogenase, subunit A, domain 3"/>
    <property type="match status" value="1"/>
</dbReference>
<evidence type="ECO:0000259" key="11">
    <source>
        <dbReference type="Pfam" id="PF00441"/>
    </source>
</evidence>
<dbReference type="InterPro" id="IPR046373">
    <property type="entry name" value="Acyl-CoA_Oxase/DH_mid-dom_sf"/>
</dbReference>
<evidence type="ECO:0000256" key="4">
    <source>
        <dbReference type="ARBA" id="ARBA00022827"/>
    </source>
</evidence>
<comment type="catalytic activity">
    <reaction evidence="6">
        <text>3-(methylsulfanyl)propanoyl-CoA + oxidized [electron-transfer flavoprotein] + H(+) = 3-(methylsulfanyl)acryloyl-CoA + reduced [electron-transfer flavoprotein]</text>
        <dbReference type="Rhea" id="RHEA:52612"/>
        <dbReference type="Rhea" id="RHEA-COMP:10685"/>
        <dbReference type="Rhea" id="RHEA-COMP:10686"/>
        <dbReference type="ChEBI" id="CHEBI:15378"/>
        <dbReference type="ChEBI" id="CHEBI:57692"/>
        <dbReference type="ChEBI" id="CHEBI:58307"/>
        <dbReference type="ChEBI" id="CHEBI:82815"/>
        <dbReference type="ChEBI" id="CHEBI:84994"/>
        <dbReference type="EC" id="1.3.99.41"/>
    </reaction>
    <physiologicalReaction direction="left-to-right" evidence="6">
        <dbReference type="Rhea" id="RHEA:52613"/>
    </physiologicalReaction>
</comment>
<organism evidence="15 16">
    <name type="scientific">Stappia taiwanensis</name>
    <dbReference type="NCBI Taxonomy" id="992267"/>
    <lineage>
        <taxon>Bacteria</taxon>
        <taxon>Pseudomonadati</taxon>
        <taxon>Pseudomonadota</taxon>
        <taxon>Alphaproteobacteria</taxon>
        <taxon>Hyphomicrobiales</taxon>
        <taxon>Stappiaceae</taxon>
        <taxon>Stappia</taxon>
    </lineage>
</organism>
<comment type="function">
    <text evidence="7">Involved in the assimilation of dimethylsulphoniopropionate (DMSP), an important compound in the fixation of carbon in marine phytoplankton, by mediating the conversion of 3-(methylthio)propanoyl-CoA (MMPA-CoA) to 3-(methylthio)acryloyl-CoA (MTA-CoA).</text>
</comment>
<dbReference type="InterPro" id="IPR036250">
    <property type="entry name" value="AcylCo_DH-like_C"/>
</dbReference>
<dbReference type="Pfam" id="PF02771">
    <property type="entry name" value="Acyl-CoA_dh_N"/>
    <property type="match status" value="1"/>
</dbReference>
<feature type="domain" description="Acyl-CoA dehydrogenase/oxidase C-terminal" evidence="11">
    <location>
        <begin position="280"/>
        <end position="445"/>
    </location>
</feature>
<dbReference type="InterPro" id="IPR006089">
    <property type="entry name" value="Acyl-CoA_DH_CS"/>
</dbReference>
<keyword evidence="5 10" id="KW-0560">Oxidoreductase</keyword>
<evidence type="ECO:0000256" key="6">
    <source>
        <dbReference type="ARBA" id="ARBA00051388"/>
    </source>
</evidence>
<feature type="domain" description="Acyl-CoA dehydrogenase/oxidase N-terminal" evidence="13">
    <location>
        <begin position="42"/>
        <end position="155"/>
    </location>
</feature>
<evidence type="ECO:0000256" key="10">
    <source>
        <dbReference type="RuleBase" id="RU362125"/>
    </source>
</evidence>
<dbReference type="PROSITE" id="PS00073">
    <property type="entry name" value="ACYL_COA_DH_2"/>
    <property type="match status" value="1"/>
</dbReference>
<dbReference type="EC" id="1.3.99.41" evidence="8"/>
<evidence type="ECO:0000313" key="15">
    <source>
        <dbReference type="EMBL" id="MBA4610358.1"/>
    </source>
</evidence>
<dbReference type="InterPro" id="IPR009075">
    <property type="entry name" value="AcylCo_DH/oxidase_C"/>
</dbReference>